<organism evidence="2 3">
    <name type="scientific">Ridgeia piscesae</name>
    <name type="common">Tubeworm</name>
    <dbReference type="NCBI Taxonomy" id="27915"/>
    <lineage>
        <taxon>Eukaryota</taxon>
        <taxon>Metazoa</taxon>
        <taxon>Spiralia</taxon>
        <taxon>Lophotrochozoa</taxon>
        <taxon>Annelida</taxon>
        <taxon>Polychaeta</taxon>
        <taxon>Sedentaria</taxon>
        <taxon>Canalipalpata</taxon>
        <taxon>Sabellida</taxon>
        <taxon>Siboglinidae</taxon>
        <taxon>Ridgeia</taxon>
    </lineage>
</organism>
<dbReference type="InterPro" id="IPR040415">
    <property type="entry name" value="SETD9"/>
</dbReference>
<name>A0AAD9KK62_RIDPI</name>
<dbReference type="InterPro" id="IPR046341">
    <property type="entry name" value="SET_dom_sf"/>
</dbReference>
<dbReference type="EMBL" id="JAODUO010000943">
    <property type="protein sequence ID" value="KAK2172634.1"/>
    <property type="molecule type" value="Genomic_DNA"/>
</dbReference>
<evidence type="ECO:0000259" key="1">
    <source>
        <dbReference type="PROSITE" id="PS50280"/>
    </source>
</evidence>
<comment type="caution">
    <text evidence="2">The sequence shown here is derived from an EMBL/GenBank/DDBJ whole genome shotgun (WGS) entry which is preliminary data.</text>
</comment>
<dbReference type="InterPro" id="IPR001214">
    <property type="entry name" value="SET_dom"/>
</dbReference>
<sequence length="341" mass="38482">MTKNLLQRWKQYRYRFVPWIALNLKNRSARKVPDASSDKLLPDKQVKAYMCTLFTALLQGGATSSSSGSLQSAEYDSVVTSDAIMSHSQNDGTNIHSAITETEIEKHICHNDMPLHSLNSPLKTWHVSRLFRRKRDSAESLESLHKKNMLIMKDVLGFTVERRPSRITGGGNGVIVTSGVIPEGTVAAMYPGLVYNSWEPILLQSINNQFVFRCIDNIHVDGNDRGVSRYIYRSCAQRDRVGPYWPCDTSWLTECPVNPLAIGQYVNNHTKQYPANVAYQEIDITEEFPFRLRCFVPNTHYGSSLDGSASNRVRSVVLVSLKDIKEGEELLSSYFTLVKSP</sequence>
<keyword evidence="3" id="KW-1185">Reference proteome</keyword>
<dbReference type="Proteomes" id="UP001209878">
    <property type="component" value="Unassembled WGS sequence"/>
</dbReference>
<reference evidence="2" key="1">
    <citation type="journal article" date="2023" name="Mol. Biol. Evol.">
        <title>Third-Generation Sequencing Reveals the Adaptive Role of the Epigenome in Three Deep-Sea Polychaetes.</title>
        <authorList>
            <person name="Perez M."/>
            <person name="Aroh O."/>
            <person name="Sun Y."/>
            <person name="Lan Y."/>
            <person name="Juniper S.K."/>
            <person name="Young C.R."/>
            <person name="Angers B."/>
            <person name="Qian P.Y."/>
        </authorList>
    </citation>
    <scope>NUCLEOTIDE SEQUENCE</scope>
    <source>
        <strain evidence="2">R07B-5</strain>
    </source>
</reference>
<dbReference type="PANTHER" id="PTHR33524">
    <property type="entry name" value="C5ORF35"/>
    <property type="match status" value="1"/>
</dbReference>
<gene>
    <name evidence="2" type="ORF">NP493_944g00005</name>
</gene>
<evidence type="ECO:0000313" key="3">
    <source>
        <dbReference type="Proteomes" id="UP001209878"/>
    </source>
</evidence>
<proteinExistence type="predicted"/>
<dbReference type="PROSITE" id="PS50280">
    <property type="entry name" value="SET"/>
    <property type="match status" value="1"/>
</dbReference>
<dbReference type="PANTHER" id="PTHR33524:SF2">
    <property type="entry name" value="SET DOMAIN-CONTAINING PROTEIN 9"/>
    <property type="match status" value="1"/>
</dbReference>
<dbReference type="CDD" id="cd10537">
    <property type="entry name" value="SET_SETD9"/>
    <property type="match status" value="1"/>
</dbReference>
<protein>
    <recommendedName>
        <fullName evidence="1">SET domain-containing protein</fullName>
    </recommendedName>
</protein>
<dbReference type="Gene3D" id="2.170.270.10">
    <property type="entry name" value="SET domain"/>
    <property type="match status" value="1"/>
</dbReference>
<accession>A0AAD9KK62</accession>
<evidence type="ECO:0000313" key="2">
    <source>
        <dbReference type="EMBL" id="KAK2172634.1"/>
    </source>
</evidence>
<dbReference type="AlphaFoldDB" id="A0AAD9KK62"/>
<feature type="domain" description="SET" evidence="1">
    <location>
        <begin position="158"/>
        <end position="335"/>
    </location>
</feature>